<keyword evidence="3" id="KW-1185">Reference proteome</keyword>
<evidence type="ECO:0000313" key="2">
    <source>
        <dbReference type="EMBL" id="KAL0105177.1"/>
    </source>
</evidence>
<accession>A0AAW2EU16</accession>
<sequence length="89" mass="10034">MLGRSENDAIADSTEARLHPSKSRQRSRVNVRQQGYAGVFEADKKIGCAHIALTDIIFCMAIVRNFKSSNYVMRHPVFHSLLVIVYLAI</sequence>
<protein>
    <submittedName>
        <fullName evidence="2">Uncharacterized protein</fullName>
    </submittedName>
</protein>
<dbReference type="Proteomes" id="UP001430953">
    <property type="component" value="Unassembled WGS sequence"/>
</dbReference>
<feature type="compositionally biased region" description="Basic residues" evidence="1">
    <location>
        <begin position="19"/>
        <end position="29"/>
    </location>
</feature>
<feature type="region of interest" description="Disordered" evidence="1">
    <location>
        <begin position="1"/>
        <end position="30"/>
    </location>
</feature>
<evidence type="ECO:0000256" key="1">
    <source>
        <dbReference type="SAM" id="MobiDB-lite"/>
    </source>
</evidence>
<reference evidence="2 3" key="1">
    <citation type="submission" date="2023-03" db="EMBL/GenBank/DDBJ databases">
        <title>High recombination rates correlate with genetic variation in Cardiocondyla obscurior ants.</title>
        <authorList>
            <person name="Errbii M."/>
        </authorList>
    </citation>
    <scope>NUCLEOTIDE SEQUENCE [LARGE SCALE GENOMIC DNA]</scope>
    <source>
        <strain evidence="2">Alpha-2009</strain>
        <tissue evidence="2">Whole body</tissue>
    </source>
</reference>
<dbReference type="EMBL" id="JADYXP020000019">
    <property type="protein sequence ID" value="KAL0105177.1"/>
    <property type="molecule type" value="Genomic_DNA"/>
</dbReference>
<evidence type="ECO:0000313" key="3">
    <source>
        <dbReference type="Proteomes" id="UP001430953"/>
    </source>
</evidence>
<gene>
    <name evidence="2" type="ORF">PUN28_016670</name>
</gene>
<comment type="caution">
    <text evidence="2">The sequence shown here is derived from an EMBL/GenBank/DDBJ whole genome shotgun (WGS) entry which is preliminary data.</text>
</comment>
<proteinExistence type="predicted"/>
<organism evidence="2 3">
    <name type="scientific">Cardiocondyla obscurior</name>
    <dbReference type="NCBI Taxonomy" id="286306"/>
    <lineage>
        <taxon>Eukaryota</taxon>
        <taxon>Metazoa</taxon>
        <taxon>Ecdysozoa</taxon>
        <taxon>Arthropoda</taxon>
        <taxon>Hexapoda</taxon>
        <taxon>Insecta</taxon>
        <taxon>Pterygota</taxon>
        <taxon>Neoptera</taxon>
        <taxon>Endopterygota</taxon>
        <taxon>Hymenoptera</taxon>
        <taxon>Apocrita</taxon>
        <taxon>Aculeata</taxon>
        <taxon>Formicoidea</taxon>
        <taxon>Formicidae</taxon>
        <taxon>Myrmicinae</taxon>
        <taxon>Cardiocondyla</taxon>
    </lineage>
</organism>
<dbReference type="AlphaFoldDB" id="A0AAW2EU16"/>
<name>A0AAW2EU16_9HYME</name>